<organism evidence="4 5">
    <name type="scientific">Aspergillus pseudoustus</name>
    <dbReference type="NCBI Taxonomy" id="1810923"/>
    <lineage>
        <taxon>Eukaryota</taxon>
        <taxon>Fungi</taxon>
        <taxon>Dikarya</taxon>
        <taxon>Ascomycota</taxon>
        <taxon>Pezizomycotina</taxon>
        <taxon>Eurotiomycetes</taxon>
        <taxon>Eurotiomycetidae</taxon>
        <taxon>Eurotiales</taxon>
        <taxon>Aspergillaceae</taxon>
        <taxon>Aspergillus</taxon>
        <taxon>Aspergillus subgen. Nidulantes</taxon>
    </lineage>
</organism>
<dbReference type="SUPFAM" id="SSF52540">
    <property type="entry name" value="P-loop containing nucleoside triphosphate hydrolases"/>
    <property type="match status" value="1"/>
</dbReference>
<dbReference type="Pfam" id="PF00350">
    <property type="entry name" value="Dynamin_N"/>
    <property type="match status" value="1"/>
</dbReference>
<reference evidence="4 5" key="1">
    <citation type="submission" date="2024-07" db="EMBL/GenBank/DDBJ databases">
        <title>Section-level genome sequencing and comparative genomics of Aspergillus sections Usti and Cavernicolus.</title>
        <authorList>
            <consortium name="Lawrence Berkeley National Laboratory"/>
            <person name="Nybo J.L."/>
            <person name="Vesth T.C."/>
            <person name="Theobald S."/>
            <person name="Frisvad J.C."/>
            <person name="Larsen T.O."/>
            <person name="Kjaerboelling I."/>
            <person name="Rothschild-Mancinelli K."/>
            <person name="Lyhne E.K."/>
            <person name="Kogle M.E."/>
            <person name="Barry K."/>
            <person name="Clum A."/>
            <person name="Na H."/>
            <person name="Ledsgaard L."/>
            <person name="Lin J."/>
            <person name="Lipzen A."/>
            <person name="Kuo A."/>
            <person name="Riley R."/>
            <person name="Mondo S."/>
            <person name="Labutti K."/>
            <person name="Haridas S."/>
            <person name="Pangalinan J."/>
            <person name="Salamov A.A."/>
            <person name="Simmons B.A."/>
            <person name="Magnuson J.K."/>
            <person name="Chen J."/>
            <person name="Drula E."/>
            <person name="Henrissat B."/>
            <person name="Wiebenga A."/>
            <person name="Lubbers R.J."/>
            <person name="Gomes A.C."/>
            <person name="Makela M.R."/>
            <person name="Stajich J."/>
            <person name="Grigoriev I.V."/>
            <person name="Mortensen U.H."/>
            <person name="De Vries R.P."/>
            <person name="Baker S.E."/>
            <person name="Andersen M.R."/>
        </authorList>
    </citation>
    <scope>NUCLEOTIDE SEQUENCE [LARGE SCALE GENOMIC DNA]</scope>
    <source>
        <strain evidence="4 5">CBS 123904</strain>
    </source>
</reference>
<evidence type="ECO:0000313" key="4">
    <source>
        <dbReference type="EMBL" id="KAL2850755.1"/>
    </source>
</evidence>
<keyword evidence="5" id="KW-1185">Reference proteome</keyword>
<evidence type="ECO:0000313" key="5">
    <source>
        <dbReference type="Proteomes" id="UP001610446"/>
    </source>
</evidence>
<evidence type="ECO:0000256" key="1">
    <source>
        <dbReference type="SAM" id="MobiDB-lite"/>
    </source>
</evidence>
<proteinExistence type="predicted"/>
<dbReference type="InterPro" id="IPR056024">
    <property type="entry name" value="DUF7605"/>
</dbReference>
<feature type="region of interest" description="Disordered" evidence="1">
    <location>
        <begin position="127"/>
        <end position="158"/>
    </location>
</feature>
<evidence type="ECO:0000259" key="2">
    <source>
        <dbReference type="Pfam" id="PF00350"/>
    </source>
</evidence>
<evidence type="ECO:0008006" key="6">
    <source>
        <dbReference type="Google" id="ProtNLM"/>
    </source>
</evidence>
<feature type="region of interest" description="Disordered" evidence="1">
    <location>
        <begin position="176"/>
        <end position="198"/>
    </location>
</feature>
<dbReference type="Gene3D" id="3.40.50.300">
    <property type="entry name" value="P-loop containing nucleotide triphosphate hydrolases"/>
    <property type="match status" value="1"/>
</dbReference>
<sequence>MDQVVEPRRTSPLLCPGDSAPLASPPPFTFSSPPVTPPSTVAFSLPSTSFSFSAPSSTAAARVSSDTPILTPSSRESTVASTRALFSGLALSTSSSQGTAEPAYDQNAPRAPGALAATLNVSTYRDLYNATPTPQPGPASDWNSPTISNAARPDTSRLGSVESDLRGLLVQSIENAPNQGGQEDDDSDNSSAGDIDLENDDDILMYNVREEALPRAPIYDVGLQNALRDVRNHLANLKTSMARYDLVHNESTKIHELYKQVESMSRFEYPETRIVGFIGDSGVGKSSLINSLLDHDGLARTSANGVACTSVVTEFRHIDEAHRNPFTVEADFMNIGELRELLQELLRAYRMHHTNAFYEVTDREEKDRITSLSIRSWETLKSLFPNEVDMTEQFLSSEEAGAEGIILGRLEEWAQAGLNHRPGGPDALNFSMLADNIQECRNNIDTLTATSHQPGRPAVWPFVKLIRVYLNSPILRTGLVVADVPGFRDLNYARVRATEGYIRCTCEEIFVVSEIGRCTSDASISDIRNRLVRGQPLRIVCTKSESSLDVDEFIRDSTMPREVRVQARELSDQIENAQTALNKLRRRRSSGTNSRLAMRETKRRLKQLLVGVRNRSVTTTLSNQYRPDVQVFCVSSKLYRNQRQVSEEHAREYIQLSEIPNLRRYCQSVPAEAQLRATSSFLYNRVPGLLLSLNQWVLAGSNPVTVERAATLRRVLDEAQTTVRARLTSRNSCVKFIQGSLHTQFTDSIIRGIRTSHGRWQAGSIRASQNWATIYHTTYAAFCRKYGTHRPKDQEPRCWNEEILQDANDDLVESWGSLQTWLHEQPAIATTLVTDTFDSVCETLEENVHLAPEQLENLLLSMEAQKGIVLDTIQKAFDDLLVHTGRITQDVSGHSSTSYIAEIMRPAYNACQAESGSDARRKCIMDRHVRDPQLFLRFSNNIQTVYVGMMNRVFSELRQRLEEVVRNITRDLGVVIIDEGEIPETEQAPELAERVRAERLVLHARLEEAQFILQGLQNGGAD</sequence>
<dbReference type="InterPro" id="IPR045063">
    <property type="entry name" value="Dynamin_N"/>
</dbReference>
<feature type="domain" description="Dynamin N-terminal" evidence="2">
    <location>
        <begin position="275"/>
        <end position="527"/>
    </location>
</feature>
<protein>
    <recommendedName>
        <fullName evidence="6">P-loop containing nucleoside triphosphate hydrolase protein</fullName>
    </recommendedName>
</protein>
<dbReference type="PANTHER" id="PTHR36681:SF3">
    <property type="entry name" value="NUCLEAR GTPASE, GERMINAL CENTER-ASSOCIATED, TANDEM DUPLICATE 3"/>
    <property type="match status" value="1"/>
</dbReference>
<dbReference type="PANTHER" id="PTHR36681">
    <property type="entry name" value="NUCLEAR GTPASE, GERMINAL CENTER-ASSOCIATED, TANDEM DUPLICATE 3"/>
    <property type="match status" value="1"/>
</dbReference>
<accession>A0ABR4KEP9</accession>
<dbReference type="Pfam" id="PF24564">
    <property type="entry name" value="DUF7605"/>
    <property type="match status" value="1"/>
</dbReference>
<dbReference type="InterPro" id="IPR027417">
    <property type="entry name" value="P-loop_NTPase"/>
</dbReference>
<feature type="region of interest" description="Disordered" evidence="1">
    <location>
        <begin position="1"/>
        <end position="31"/>
    </location>
</feature>
<comment type="caution">
    <text evidence="4">The sequence shown here is derived from an EMBL/GenBank/DDBJ whole genome shotgun (WGS) entry which is preliminary data.</text>
</comment>
<name>A0ABR4KEP9_9EURO</name>
<evidence type="ECO:0000259" key="3">
    <source>
        <dbReference type="Pfam" id="PF24564"/>
    </source>
</evidence>
<feature type="domain" description="DUF7605" evidence="3">
    <location>
        <begin position="758"/>
        <end position="935"/>
    </location>
</feature>
<dbReference type="EMBL" id="JBFXLU010000034">
    <property type="protein sequence ID" value="KAL2850755.1"/>
    <property type="molecule type" value="Genomic_DNA"/>
</dbReference>
<dbReference type="Proteomes" id="UP001610446">
    <property type="component" value="Unassembled WGS sequence"/>
</dbReference>
<gene>
    <name evidence="4" type="ORF">BJY01DRAFT_261355</name>
</gene>